<reference evidence="1 2" key="1">
    <citation type="submission" date="2019-04" db="EMBL/GenBank/DDBJ databases">
        <title>Niastella caeni sp. nov., isolated from activated sludge.</title>
        <authorList>
            <person name="Sheng M."/>
        </authorList>
    </citation>
    <scope>NUCLEOTIDE SEQUENCE [LARGE SCALE GENOMIC DNA]</scope>
    <source>
        <strain evidence="1 2">HX-2-15</strain>
    </source>
</reference>
<proteinExistence type="predicted"/>
<evidence type="ECO:0000313" key="2">
    <source>
        <dbReference type="Proteomes" id="UP000306918"/>
    </source>
</evidence>
<protein>
    <submittedName>
        <fullName evidence="1">DUF1800 domain-containing protein</fullName>
    </submittedName>
</protein>
<sequence>MIVTPQLKNQHLLWRAGFGPMAEEYHQLPTASHKSYVNSLFKASAKGPDMIDVADSALKGLVMGIKEVGMQQRGLDEVQRKKIRQQSREDLKSLNITWLNQMVNSDQQLREKMALFWHGHFASRNINILYQQQLLDIIRQNALGNFGDLLREVSKSASMINFLNNNQNKKNHPNENFAREVMELFTMGRGNYTETDIKEAARAFTGWGAALSGEFVFRKNQHDDGKKTVLGKTGNFNGDDVLNILLEHKQTAAYITRKIYRYFVNDTPDEGHITWLADRFYRSSYDIKELMKDIVTSDWFYDAKNIGCRIKSPVELIVGIRRALPMKLENEQVQLLLQRLLGQMLFYPPNVAGWPGGKNWIDSSSLMFRLRIPQLIFDNDEVALQPKDDDDQMMGMKDMGMKKMGKKGGQVISAAVDWETYLKKFEKVPREKLLTAIAGILIQGAEPVNEKILNKYIDASSRESYIKTTTIQLMSTPEYQLC</sequence>
<gene>
    <name evidence="1" type="ORF">FAM09_19875</name>
</gene>
<name>A0A4S8HP87_9BACT</name>
<accession>A0A4S8HP87</accession>
<dbReference type="InterPro" id="IPR014917">
    <property type="entry name" value="DUF1800"/>
</dbReference>
<dbReference type="Pfam" id="PF08811">
    <property type="entry name" value="DUF1800"/>
    <property type="match status" value="1"/>
</dbReference>
<comment type="caution">
    <text evidence="1">The sequence shown here is derived from an EMBL/GenBank/DDBJ whole genome shotgun (WGS) entry which is preliminary data.</text>
</comment>
<keyword evidence="2" id="KW-1185">Reference proteome</keyword>
<dbReference type="Proteomes" id="UP000306918">
    <property type="component" value="Unassembled WGS sequence"/>
</dbReference>
<dbReference type="OrthoDB" id="9772295at2"/>
<dbReference type="EMBL" id="STFF01000005">
    <property type="protein sequence ID" value="THU37210.1"/>
    <property type="molecule type" value="Genomic_DNA"/>
</dbReference>
<organism evidence="1 2">
    <name type="scientific">Niastella caeni</name>
    <dbReference type="NCBI Taxonomy" id="2569763"/>
    <lineage>
        <taxon>Bacteria</taxon>
        <taxon>Pseudomonadati</taxon>
        <taxon>Bacteroidota</taxon>
        <taxon>Chitinophagia</taxon>
        <taxon>Chitinophagales</taxon>
        <taxon>Chitinophagaceae</taxon>
        <taxon>Niastella</taxon>
    </lineage>
</organism>
<dbReference type="AlphaFoldDB" id="A0A4S8HP87"/>
<dbReference type="RefSeq" id="WP_136578883.1">
    <property type="nucleotide sequence ID" value="NZ_STFF01000005.1"/>
</dbReference>
<evidence type="ECO:0000313" key="1">
    <source>
        <dbReference type="EMBL" id="THU37210.1"/>
    </source>
</evidence>